<dbReference type="CDD" id="cd06261">
    <property type="entry name" value="TM_PBP2"/>
    <property type="match status" value="2"/>
</dbReference>
<dbReference type="PANTHER" id="PTHR43357">
    <property type="entry name" value="INNER MEMBRANE ABC TRANSPORTER PERMEASE PROTEIN YDCV"/>
    <property type="match status" value="1"/>
</dbReference>
<dbReference type="Pfam" id="PF00528">
    <property type="entry name" value="BPD_transp_1"/>
    <property type="match status" value="2"/>
</dbReference>
<name>A0A7Z8Y816_9ACTO</name>
<keyword evidence="4" id="KW-0997">Cell inner membrane</keyword>
<evidence type="ECO:0000313" key="12">
    <source>
        <dbReference type="Proteomes" id="UP000269974"/>
    </source>
</evidence>
<evidence type="ECO:0000256" key="2">
    <source>
        <dbReference type="ARBA" id="ARBA00022448"/>
    </source>
</evidence>
<dbReference type="Proteomes" id="UP000269974">
    <property type="component" value="Unassembled WGS sequence"/>
</dbReference>
<evidence type="ECO:0000256" key="8">
    <source>
        <dbReference type="RuleBase" id="RU363032"/>
    </source>
</evidence>
<feature type="domain" description="ABC transmembrane type-1" evidence="10">
    <location>
        <begin position="154"/>
        <end position="361"/>
    </location>
</feature>
<evidence type="ECO:0000256" key="3">
    <source>
        <dbReference type="ARBA" id="ARBA00022475"/>
    </source>
</evidence>
<feature type="transmembrane region" description="Helical" evidence="8">
    <location>
        <begin position="494"/>
        <end position="517"/>
    </location>
</feature>
<proteinExistence type="inferred from homology"/>
<comment type="subcellular location">
    <subcellularLocation>
        <location evidence="1">Cell inner membrane</location>
        <topology evidence="1">Multi-pass membrane protein</topology>
    </subcellularLocation>
    <subcellularLocation>
        <location evidence="8">Cell membrane</location>
        <topology evidence="8">Multi-pass membrane protein</topology>
    </subcellularLocation>
</comment>
<evidence type="ECO:0000256" key="4">
    <source>
        <dbReference type="ARBA" id="ARBA00022519"/>
    </source>
</evidence>
<evidence type="ECO:0000256" key="1">
    <source>
        <dbReference type="ARBA" id="ARBA00004429"/>
    </source>
</evidence>
<dbReference type="GO" id="GO:0055085">
    <property type="term" value="P:transmembrane transport"/>
    <property type="evidence" value="ECO:0007669"/>
    <property type="project" value="InterPro"/>
</dbReference>
<feature type="domain" description="ABC transmembrane type-1" evidence="10">
    <location>
        <begin position="458"/>
        <end position="652"/>
    </location>
</feature>
<feature type="transmembrane region" description="Helical" evidence="8">
    <location>
        <begin position="80"/>
        <end position="108"/>
    </location>
</feature>
<keyword evidence="7 8" id="KW-0472">Membrane</keyword>
<feature type="transmembrane region" description="Helical" evidence="8">
    <location>
        <begin position="588"/>
        <end position="612"/>
    </location>
</feature>
<feature type="compositionally biased region" description="Basic and acidic residues" evidence="9">
    <location>
        <begin position="40"/>
        <end position="52"/>
    </location>
</feature>
<gene>
    <name evidence="11" type="primary">potH</name>
    <name evidence="11" type="ORF">NCTC10327_00565</name>
</gene>
<feature type="compositionally biased region" description="Polar residues" evidence="9">
    <location>
        <begin position="26"/>
        <end position="37"/>
    </location>
</feature>
<sequence>MDSAQNLPPEKHQPLGKQPLGKRSLDNQPLDKQSRGNQPLEKHQKSPPETRRNSPPKTTQAGAREHSPSRRRRRFSWYHLHLALTNPATILGILLLALFAVLILAPVISLLLSAVQVNPGDARRAGSLEGSFTAYYLERAVSSKVSPIIFWEPLLNTLGLAAVTIVGALALGVPVAFLLTRTDLPGRKWFSTALIVPYMIPAWTFALAWRIIFKNRKTAGSIGWLEQLGISPPDWLAYGPLPIAIIFILHLTPFVILLVTNAIANIPEELDEAARIFGAKPTIRAWRVYLPLLKPSIISAATLIVAKVIGEFGVTYVLGTPAGFDVLATTLYQSLNTRQTGVAAVISVVMVIIGACSLWVDFTFVRNTKKYTTVSGRGLAVKVQKLGRAKPWATSAIVLMFLISVVIPLGALVLSTVMRTPGVMSTDNFTLDYWIGTDLPFANFRDGVLINSATWQAAKNTLLFVGVAAIGSGVLGMLVGYVTVRSPWRWIGTALRSLTFTPYLVPGIAFASAYISMFAQSHGPIPALYGTGWILIFAMMMDEMPFASRSGVSAMMQLGKEPEEAGQILGAGWWKRMRTIVFPIQRSALASAILLPFVSGVQGLSLVMVLATPGTQLLTTLSMNLVDSGYDQAANAITTLICVLALAGTWLARKLFKADLSTGMGG</sequence>
<dbReference type="Gene3D" id="1.10.3720.10">
    <property type="entry name" value="MetI-like"/>
    <property type="match status" value="2"/>
</dbReference>
<evidence type="ECO:0000259" key="10">
    <source>
        <dbReference type="PROSITE" id="PS50928"/>
    </source>
</evidence>
<feature type="transmembrane region" description="Helical" evidence="8">
    <location>
        <begin position="158"/>
        <end position="180"/>
    </location>
</feature>
<keyword evidence="3" id="KW-1003">Cell membrane</keyword>
<evidence type="ECO:0000256" key="7">
    <source>
        <dbReference type="ARBA" id="ARBA00023136"/>
    </source>
</evidence>
<feature type="transmembrane region" description="Helical" evidence="8">
    <location>
        <begin position="339"/>
        <end position="360"/>
    </location>
</feature>
<dbReference type="PROSITE" id="PS50928">
    <property type="entry name" value="ABC_TM1"/>
    <property type="match status" value="2"/>
</dbReference>
<reference evidence="11 12" key="1">
    <citation type="submission" date="2018-11" db="EMBL/GenBank/DDBJ databases">
        <authorList>
            <consortium name="Pathogen Informatics"/>
        </authorList>
    </citation>
    <scope>NUCLEOTIDE SEQUENCE [LARGE SCALE GENOMIC DNA]</scope>
    <source>
        <strain evidence="11 12">NCTC10327</strain>
    </source>
</reference>
<feature type="region of interest" description="Disordered" evidence="9">
    <location>
        <begin position="1"/>
        <end position="70"/>
    </location>
</feature>
<feature type="transmembrane region" description="Helical" evidence="8">
    <location>
        <begin position="632"/>
        <end position="652"/>
    </location>
</feature>
<dbReference type="PANTHER" id="PTHR43357:SF4">
    <property type="entry name" value="INNER MEMBRANE ABC TRANSPORTER PERMEASE PROTEIN YDCV"/>
    <property type="match status" value="1"/>
</dbReference>
<dbReference type="GO" id="GO:0005886">
    <property type="term" value="C:plasma membrane"/>
    <property type="evidence" value="ECO:0007669"/>
    <property type="project" value="UniProtKB-SubCell"/>
</dbReference>
<feature type="transmembrane region" description="Helical" evidence="8">
    <location>
        <begin position="192"/>
        <end position="212"/>
    </location>
</feature>
<organism evidence="11 12">
    <name type="scientific">Actinobaculum suis</name>
    <dbReference type="NCBI Taxonomy" id="1657"/>
    <lineage>
        <taxon>Bacteria</taxon>
        <taxon>Bacillati</taxon>
        <taxon>Actinomycetota</taxon>
        <taxon>Actinomycetes</taxon>
        <taxon>Actinomycetales</taxon>
        <taxon>Actinomycetaceae</taxon>
        <taxon>Actinobaculum</taxon>
    </lineage>
</organism>
<protein>
    <submittedName>
        <fullName evidence="11">Binding-protein-dependent transporter inner membrane component</fullName>
    </submittedName>
</protein>
<dbReference type="AlphaFoldDB" id="A0A7Z8Y816"/>
<evidence type="ECO:0000256" key="6">
    <source>
        <dbReference type="ARBA" id="ARBA00022989"/>
    </source>
</evidence>
<accession>A0A7Z8Y816</accession>
<feature type="transmembrane region" description="Helical" evidence="8">
    <location>
        <begin position="235"/>
        <end position="259"/>
    </location>
</feature>
<dbReference type="EMBL" id="UYIO01000001">
    <property type="protein sequence ID" value="VDG75880.1"/>
    <property type="molecule type" value="Genomic_DNA"/>
</dbReference>
<dbReference type="SUPFAM" id="SSF161098">
    <property type="entry name" value="MetI-like"/>
    <property type="match status" value="2"/>
</dbReference>
<comment type="similarity">
    <text evidence="8">Belongs to the binding-protein-dependent transport system permease family.</text>
</comment>
<feature type="transmembrane region" description="Helical" evidence="8">
    <location>
        <begin position="523"/>
        <end position="541"/>
    </location>
</feature>
<feature type="transmembrane region" description="Helical" evidence="8">
    <location>
        <begin position="392"/>
        <end position="414"/>
    </location>
</feature>
<dbReference type="InterPro" id="IPR000515">
    <property type="entry name" value="MetI-like"/>
</dbReference>
<comment type="caution">
    <text evidence="11">The sequence shown here is derived from an EMBL/GenBank/DDBJ whole genome shotgun (WGS) entry which is preliminary data.</text>
</comment>
<feature type="transmembrane region" description="Helical" evidence="8">
    <location>
        <begin position="297"/>
        <end position="319"/>
    </location>
</feature>
<keyword evidence="5 8" id="KW-0812">Transmembrane</keyword>
<evidence type="ECO:0000313" key="11">
    <source>
        <dbReference type="EMBL" id="VDG75880.1"/>
    </source>
</evidence>
<evidence type="ECO:0000256" key="5">
    <source>
        <dbReference type="ARBA" id="ARBA00022692"/>
    </source>
</evidence>
<dbReference type="InterPro" id="IPR035906">
    <property type="entry name" value="MetI-like_sf"/>
</dbReference>
<keyword evidence="2 8" id="KW-0813">Transport</keyword>
<keyword evidence="6 8" id="KW-1133">Transmembrane helix</keyword>
<evidence type="ECO:0000256" key="9">
    <source>
        <dbReference type="SAM" id="MobiDB-lite"/>
    </source>
</evidence>
<feature type="transmembrane region" description="Helical" evidence="8">
    <location>
        <begin position="462"/>
        <end position="482"/>
    </location>
</feature>